<dbReference type="RefSeq" id="WP_330434675.1">
    <property type="nucleotide sequence ID" value="NZ_JAZDUF010000006.1"/>
</dbReference>
<keyword evidence="2" id="KW-1003">Cell membrane</keyword>
<dbReference type="InterPro" id="IPR050487">
    <property type="entry name" value="FtsQ_DivIB"/>
</dbReference>
<evidence type="ECO:0000256" key="7">
    <source>
        <dbReference type="ARBA" id="ARBA00023306"/>
    </source>
</evidence>
<dbReference type="Proteomes" id="UP001347146">
    <property type="component" value="Unassembled WGS sequence"/>
</dbReference>
<evidence type="ECO:0000256" key="6">
    <source>
        <dbReference type="ARBA" id="ARBA00023136"/>
    </source>
</evidence>
<evidence type="ECO:0000313" key="11">
    <source>
        <dbReference type="Proteomes" id="UP001347146"/>
    </source>
</evidence>
<evidence type="ECO:0000256" key="2">
    <source>
        <dbReference type="ARBA" id="ARBA00022475"/>
    </source>
</evidence>
<reference evidence="10 11" key="1">
    <citation type="submission" date="2024-01" db="EMBL/GenBank/DDBJ databases">
        <title>Draft genome sequence of Gordonia sp. LSe1-13.</title>
        <authorList>
            <person name="Suphannarot A."/>
            <person name="Mingma R."/>
        </authorList>
    </citation>
    <scope>NUCLEOTIDE SEQUENCE [LARGE SCALE GENOMIC DNA]</scope>
    <source>
        <strain evidence="10 11">LSe1-13</strain>
    </source>
</reference>
<keyword evidence="3" id="KW-0132">Cell division</keyword>
<evidence type="ECO:0000256" key="1">
    <source>
        <dbReference type="ARBA" id="ARBA00004370"/>
    </source>
</evidence>
<keyword evidence="7" id="KW-0131">Cell cycle</keyword>
<sequence>MTGRGRERGGRLRPRRPRLLLGTLAVIVVVAGLAAIAYFTPLMAVRSTDVQSNEAVPADQIIGAARVADGTPLLQVDTQAVAQRIAAIPSIESVRVQRSYPSALTITVVERQPVVKVTDGDKVHVLDRSGVGYLTFDTSTGVPPEINGLPEFSTPNPGPSDPTTVETLGAVSELPESISGRLIAVSASSPVDIEFTLEGDKTVVWGDSERGAEKARTLDALLTRPASTYNVSSPEFPAFS</sequence>
<evidence type="ECO:0000256" key="5">
    <source>
        <dbReference type="ARBA" id="ARBA00022989"/>
    </source>
</evidence>
<dbReference type="PROSITE" id="PS51779">
    <property type="entry name" value="POTRA"/>
    <property type="match status" value="1"/>
</dbReference>
<comment type="subcellular location">
    <subcellularLocation>
        <location evidence="1">Membrane</location>
    </subcellularLocation>
</comment>
<protein>
    <submittedName>
        <fullName evidence="10">FtsQ-type POTRA domain-containing protein</fullName>
    </submittedName>
</protein>
<keyword evidence="6 8" id="KW-0472">Membrane</keyword>
<dbReference type="PANTHER" id="PTHR37820">
    <property type="entry name" value="CELL DIVISION PROTEIN DIVIB"/>
    <property type="match status" value="1"/>
</dbReference>
<dbReference type="Pfam" id="PF08478">
    <property type="entry name" value="POTRA_1"/>
    <property type="match status" value="1"/>
</dbReference>
<feature type="domain" description="POTRA" evidence="9">
    <location>
        <begin position="43"/>
        <end position="111"/>
    </location>
</feature>
<proteinExistence type="predicted"/>
<name>A0ABU7MIK3_9ACTN</name>
<keyword evidence="5 8" id="KW-1133">Transmembrane helix</keyword>
<comment type="caution">
    <text evidence="10">The sequence shown here is derived from an EMBL/GenBank/DDBJ whole genome shotgun (WGS) entry which is preliminary data.</text>
</comment>
<accession>A0ABU7MIK3</accession>
<evidence type="ECO:0000313" key="10">
    <source>
        <dbReference type="EMBL" id="MEE3852451.1"/>
    </source>
</evidence>
<dbReference type="Gene3D" id="3.10.20.310">
    <property type="entry name" value="membrane protein fhac"/>
    <property type="match status" value="1"/>
</dbReference>
<evidence type="ECO:0000256" key="4">
    <source>
        <dbReference type="ARBA" id="ARBA00022692"/>
    </source>
</evidence>
<organism evidence="10 11">
    <name type="scientific">Gordonia sesuvii</name>
    <dbReference type="NCBI Taxonomy" id="3116777"/>
    <lineage>
        <taxon>Bacteria</taxon>
        <taxon>Bacillati</taxon>
        <taxon>Actinomycetota</taxon>
        <taxon>Actinomycetes</taxon>
        <taxon>Mycobacteriales</taxon>
        <taxon>Gordoniaceae</taxon>
        <taxon>Gordonia</taxon>
    </lineage>
</organism>
<keyword evidence="4 8" id="KW-0812">Transmembrane</keyword>
<dbReference type="InterPro" id="IPR013685">
    <property type="entry name" value="POTRA_FtsQ_type"/>
</dbReference>
<dbReference type="EMBL" id="JAZDUF010000006">
    <property type="protein sequence ID" value="MEE3852451.1"/>
    <property type="molecule type" value="Genomic_DNA"/>
</dbReference>
<evidence type="ECO:0000256" key="3">
    <source>
        <dbReference type="ARBA" id="ARBA00022618"/>
    </source>
</evidence>
<feature type="transmembrane region" description="Helical" evidence="8">
    <location>
        <begin position="20"/>
        <end position="39"/>
    </location>
</feature>
<dbReference type="PANTHER" id="PTHR37820:SF1">
    <property type="entry name" value="CELL DIVISION PROTEIN FTSQ"/>
    <property type="match status" value="1"/>
</dbReference>
<evidence type="ECO:0000256" key="8">
    <source>
        <dbReference type="SAM" id="Phobius"/>
    </source>
</evidence>
<keyword evidence="11" id="KW-1185">Reference proteome</keyword>
<evidence type="ECO:0000259" key="9">
    <source>
        <dbReference type="PROSITE" id="PS51779"/>
    </source>
</evidence>
<dbReference type="InterPro" id="IPR034746">
    <property type="entry name" value="POTRA"/>
</dbReference>
<gene>
    <name evidence="10" type="ORF">VZC37_19075</name>
</gene>